<organism evidence="5 6">
    <name type="scientific">Kwoniella dendrophila CBS 6074</name>
    <dbReference type="NCBI Taxonomy" id="1295534"/>
    <lineage>
        <taxon>Eukaryota</taxon>
        <taxon>Fungi</taxon>
        <taxon>Dikarya</taxon>
        <taxon>Basidiomycota</taxon>
        <taxon>Agaricomycotina</taxon>
        <taxon>Tremellomycetes</taxon>
        <taxon>Tremellales</taxon>
        <taxon>Cryptococcaceae</taxon>
        <taxon>Kwoniella</taxon>
    </lineage>
</organism>
<dbReference type="SMART" id="SM00320">
    <property type="entry name" value="WD40"/>
    <property type="match status" value="5"/>
</dbReference>
<dbReference type="InterPro" id="IPR051865">
    <property type="entry name" value="WD-repeat_CDT2_adapter"/>
</dbReference>
<dbReference type="SUPFAM" id="SSF50978">
    <property type="entry name" value="WD40 repeat-like"/>
    <property type="match status" value="1"/>
</dbReference>
<dbReference type="PANTHER" id="PTHR22852">
    <property type="entry name" value="LETHAL 2 DENTICLELESS PROTEIN RETINOIC ACID-REGULATED NUCLEAR MATRIX-ASSOCIATED PROTEIN"/>
    <property type="match status" value="1"/>
</dbReference>
<dbReference type="GO" id="GO:0030674">
    <property type="term" value="F:protein-macromolecule adaptor activity"/>
    <property type="evidence" value="ECO:0007669"/>
    <property type="project" value="TreeGrafter"/>
</dbReference>
<dbReference type="RefSeq" id="XP_066072259.1">
    <property type="nucleotide sequence ID" value="XM_066216162.1"/>
</dbReference>
<evidence type="ECO:0000313" key="5">
    <source>
        <dbReference type="EMBL" id="WWC85496.1"/>
    </source>
</evidence>
<dbReference type="PANTHER" id="PTHR22852:SF0">
    <property type="entry name" value="DENTICLELESS PROTEIN HOMOLOG"/>
    <property type="match status" value="1"/>
</dbReference>
<evidence type="ECO:0000256" key="2">
    <source>
        <dbReference type="ARBA" id="ARBA00022786"/>
    </source>
</evidence>
<evidence type="ECO:0000256" key="3">
    <source>
        <dbReference type="ARBA" id="ARBA00038344"/>
    </source>
</evidence>
<dbReference type="GO" id="GO:0043161">
    <property type="term" value="P:proteasome-mediated ubiquitin-dependent protein catabolic process"/>
    <property type="evidence" value="ECO:0007669"/>
    <property type="project" value="TreeGrafter"/>
</dbReference>
<feature type="compositionally biased region" description="Basic and acidic residues" evidence="4">
    <location>
        <begin position="1"/>
        <end position="14"/>
    </location>
</feature>
<dbReference type="EMBL" id="CP144098">
    <property type="protein sequence ID" value="WWC85496.1"/>
    <property type="molecule type" value="Genomic_DNA"/>
</dbReference>
<evidence type="ECO:0000256" key="1">
    <source>
        <dbReference type="ARBA" id="ARBA00004906"/>
    </source>
</evidence>
<dbReference type="Gene3D" id="2.130.10.10">
    <property type="entry name" value="YVTN repeat-like/Quinoprotein amine dehydrogenase"/>
    <property type="match status" value="2"/>
</dbReference>
<comment type="pathway">
    <text evidence="1">Protein modification; protein ubiquitination.</text>
</comment>
<feature type="compositionally biased region" description="Polar residues" evidence="4">
    <location>
        <begin position="72"/>
        <end position="108"/>
    </location>
</feature>
<feature type="region of interest" description="Disordered" evidence="4">
    <location>
        <begin position="1"/>
        <end position="109"/>
    </location>
</feature>
<dbReference type="AlphaFoldDB" id="A0AAX4JJ83"/>
<sequence length="751" mass="82281">MSGSRDQDMNEERQVLSSIPLNTPQRFPMSSNAEAGPSKFTPTTTNTSKTITPSSSSTRKLAPIFLTKRKSPNSINKRNQNQTDQDVTNIENQDPQFSPSMSSLNGSPISRKRIKLDSGVLPLSSISLEPSSSSSSSSSTLSSLGDGFMYGISGNTTLREGGLDIEVDCQTTTKNHVRMHSIHDWFLPSTTNNYERIKDGKKPEIIQRDQFSANIPVNNAETPGIWKRQRKRLGLKGINCSIMEKQKLITPQTPYLSTLVHSLLPYHPTTPPSILLLPSIHPPTGRPRDFAPPLSIAFNNIAKTYDSTTSKDSGLRRLIAVAGEEGGVRILDVDEGLGQHPEEKGFWWRAHGNAIFDMKWSRDDSRVLTASGDQSTRLHALTTPTPTLLATLKGHTSSVKTTVFFDPSRSHSDPSVSSSVIASSGRDGNILIYDIRCRGKQDRDLNLNMAIPRGDRERYSNGVPGFVAQNPNRGMELNPVMTIKNAHGDGKKNGTSRTATRSVTSLVALQSMPGILASGGSFDGIVKLWDLRFPAPTTRSPEPRPSCTSLGSLPDPTTYGSTPARRARSINALCESPATGDLYALCGDSKIHSLRPSSMLYSSSNLVNEERSRHSVFLDNDDKEREFNLRETIGIKTYTDPNLLVSSFYIKLSISPDGKHLSSGSCKGGLMTWDINSKINDKATNRLSLAQGGVTWPQNKEREIGAVDWAKDMLAASSDDLATRIWRSNRDAAKWLEDDPIKAGEEWAGSI</sequence>
<dbReference type="InterPro" id="IPR036322">
    <property type="entry name" value="WD40_repeat_dom_sf"/>
</dbReference>
<keyword evidence="6" id="KW-1185">Reference proteome</keyword>
<dbReference type="InterPro" id="IPR001680">
    <property type="entry name" value="WD40_rpt"/>
</dbReference>
<proteinExistence type="inferred from homology"/>
<accession>A0AAX4JJ83</accession>
<dbReference type="Pfam" id="PF00400">
    <property type="entry name" value="WD40"/>
    <property type="match status" value="3"/>
</dbReference>
<feature type="region of interest" description="Disordered" evidence="4">
    <location>
        <begin position="537"/>
        <end position="562"/>
    </location>
</feature>
<dbReference type="InterPro" id="IPR015943">
    <property type="entry name" value="WD40/YVTN_repeat-like_dom_sf"/>
</dbReference>
<dbReference type="GeneID" id="91091032"/>
<gene>
    <name evidence="5" type="ORF">L201_000360</name>
</gene>
<feature type="compositionally biased region" description="Low complexity" evidence="4">
    <location>
        <begin position="37"/>
        <end position="60"/>
    </location>
</feature>
<dbReference type="Proteomes" id="UP001355207">
    <property type="component" value="Chromosome 1"/>
</dbReference>
<feature type="compositionally biased region" description="Polar residues" evidence="4">
    <location>
        <begin position="15"/>
        <end position="33"/>
    </location>
</feature>
<reference evidence="5 6" key="1">
    <citation type="submission" date="2024-01" db="EMBL/GenBank/DDBJ databases">
        <title>Comparative genomics of Cryptococcus and Kwoniella reveals pathogenesis evolution and contrasting modes of karyotype evolution via chromosome fusion or intercentromeric recombination.</title>
        <authorList>
            <person name="Coelho M.A."/>
            <person name="David-Palma M."/>
            <person name="Shea T."/>
            <person name="Bowers K."/>
            <person name="McGinley-Smith S."/>
            <person name="Mohammad A.W."/>
            <person name="Gnirke A."/>
            <person name="Yurkov A.M."/>
            <person name="Nowrousian M."/>
            <person name="Sun S."/>
            <person name="Cuomo C.A."/>
            <person name="Heitman J."/>
        </authorList>
    </citation>
    <scope>NUCLEOTIDE SEQUENCE [LARGE SCALE GENOMIC DNA]</scope>
    <source>
        <strain evidence="5 6">CBS 6074</strain>
    </source>
</reference>
<protein>
    <recommendedName>
        <fullName evidence="7">WD40 repeat-like protein</fullName>
    </recommendedName>
</protein>
<comment type="similarity">
    <text evidence="3">Belongs to the WD repeat cdt2 family.</text>
</comment>
<evidence type="ECO:0008006" key="7">
    <source>
        <dbReference type="Google" id="ProtNLM"/>
    </source>
</evidence>
<keyword evidence="2" id="KW-0833">Ubl conjugation pathway</keyword>
<evidence type="ECO:0000256" key="4">
    <source>
        <dbReference type="SAM" id="MobiDB-lite"/>
    </source>
</evidence>
<name>A0AAX4JJ83_9TREE</name>
<dbReference type="GO" id="GO:0005634">
    <property type="term" value="C:nucleus"/>
    <property type="evidence" value="ECO:0007669"/>
    <property type="project" value="TreeGrafter"/>
</dbReference>
<evidence type="ECO:0000313" key="6">
    <source>
        <dbReference type="Proteomes" id="UP001355207"/>
    </source>
</evidence>